<dbReference type="GO" id="GO:0004222">
    <property type="term" value="F:metalloendopeptidase activity"/>
    <property type="evidence" value="ECO:0007669"/>
    <property type="project" value="InterPro"/>
</dbReference>
<feature type="transmembrane region" description="Helical" evidence="7">
    <location>
        <begin position="38"/>
        <end position="64"/>
    </location>
</feature>
<evidence type="ECO:0000256" key="7">
    <source>
        <dbReference type="SAM" id="Phobius"/>
    </source>
</evidence>
<keyword evidence="7" id="KW-0812">Transmembrane</keyword>
<sequence length="234" mass="26583">MESSLYLLIVLIEWVMLVTIAAPLFLAGRFRSKPTLGIFFWLTAIATSILATVWALLIAVTSVFESYFRLQQDDDLFSIMVVSFAPWLLLGFAGILLALVNQRLSGLFRVEKQPIESMLGGKPKQPFRRANVLELSLPGYFALTRGKEIFFSTAVFELPAQQFEAVLEHEYGHIALRHGLIKKFAFLIYQLVPWVVASRAMKNEIDVLAELAADNYALKRVDRKDLNQARRLFI</sequence>
<keyword evidence="7" id="KW-1133">Transmembrane helix</keyword>
<dbReference type="EMBL" id="CAEZTO010000022">
    <property type="protein sequence ID" value="CAB4576000.1"/>
    <property type="molecule type" value="Genomic_DNA"/>
</dbReference>
<evidence type="ECO:0000256" key="2">
    <source>
        <dbReference type="ARBA" id="ARBA00022670"/>
    </source>
</evidence>
<evidence type="ECO:0000259" key="8">
    <source>
        <dbReference type="Pfam" id="PF01435"/>
    </source>
</evidence>
<evidence type="ECO:0000256" key="3">
    <source>
        <dbReference type="ARBA" id="ARBA00022723"/>
    </source>
</evidence>
<evidence type="ECO:0000313" key="9">
    <source>
        <dbReference type="EMBL" id="CAB4576000.1"/>
    </source>
</evidence>
<keyword evidence="7" id="KW-0472">Membrane</keyword>
<accession>A0A6J6EHF5</accession>
<evidence type="ECO:0000256" key="6">
    <source>
        <dbReference type="ARBA" id="ARBA00023049"/>
    </source>
</evidence>
<comment type="cofactor">
    <cofactor evidence="1">
        <name>Zn(2+)</name>
        <dbReference type="ChEBI" id="CHEBI:29105"/>
    </cofactor>
</comment>
<protein>
    <submittedName>
        <fullName evidence="9">Unannotated protein</fullName>
    </submittedName>
</protein>
<dbReference type="AlphaFoldDB" id="A0A6J6EHF5"/>
<feature type="domain" description="Peptidase M48" evidence="8">
    <location>
        <begin position="141"/>
        <end position="202"/>
    </location>
</feature>
<evidence type="ECO:0000256" key="1">
    <source>
        <dbReference type="ARBA" id="ARBA00001947"/>
    </source>
</evidence>
<feature type="transmembrane region" description="Helical" evidence="7">
    <location>
        <begin position="76"/>
        <end position="100"/>
    </location>
</feature>
<dbReference type="InterPro" id="IPR001915">
    <property type="entry name" value="Peptidase_M48"/>
</dbReference>
<evidence type="ECO:0000256" key="5">
    <source>
        <dbReference type="ARBA" id="ARBA00022833"/>
    </source>
</evidence>
<proteinExistence type="predicted"/>
<organism evidence="9">
    <name type="scientific">freshwater metagenome</name>
    <dbReference type="NCBI Taxonomy" id="449393"/>
    <lineage>
        <taxon>unclassified sequences</taxon>
        <taxon>metagenomes</taxon>
        <taxon>ecological metagenomes</taxon>
    </lineage>
</organism>
<keyword evidence="5" id="KW-0862">Zinc</keyword>
<keyword evidence="3" id="KW-0479">Metal-binding</keyword>
<dbReference type="Pfam" id="PF01435">
    <property type="entry name" value="Peptidase_M48"/>
    <property type="match status" value="1"/>
</dbReference>
<gene>
    <name evidence="9" type="ORF">UFOPK1693_01011</name>
</gene>
<keyword evidence="6" id="KW-0482">Metalloprotease</keyword>
<dbReference type="GO" id="GO:0006508">
    <property type="term" value="P:proteolysis"/>
    <property type="evidence" value="ECO:0007669"/>
    <property type="project" value="UniProtKB-KW"/>
</dbReference>
<name>A0A6J6EHF5_9ZZZZ</name>
<dbReference type="GO" id="GO:0046872">
    <property type="term" value="F:metal ion binding"/>
    <property type="evidence" value="ECO:0007669"/>
    <property type="project" value="UniProtKB-KW"/>
</dbReference>
<evidence type="ECO:0000256" key="4">
    <source>
        <dbReference type="ARBA" id="ARBA00022801"/>
    </source>
</evidence>
<feature type="transmembrane region" description="Helical" evidence="7">
    <location>
        <begin position="6"/>
        <end position="26"/>
    </location>
</feature>
<reference evidence="9" key="1">
    <citation type="submission" date="2020-05" db="EMBL/GenBank/DDBJ databases">
        <authorList>
            <person name="Chiriac C."/>
            <person name="Salcher M."/>
            <person name="Ghai R."/>
            <person name="Kavagutti S V."/>
        </authorList>
    </citation>
    <scope>NUCLEOTIDE SEQUENCE</scope>
</reference>
<keyword evidence="4" id="KW-0378">Hydrolase</keyword>
<keyword evidence="2" id="KW-0645">Protease</keyword>